<feature type="transmembrane region" description="Helical" evidence="1">
    <location>
        <begin position="7"/>
        <end position="27"/>
    </location>
</feature>
<comment type="caution">
    <text evidence="2">The sequence shown here is derived from an EMBL/GenBank/DDBJ whole genome shotgun (WGS) entry which is preliminary data.</text>
</comment>
<keyword evidence="1" id="KW-1133">Transmembrane helix</keyword>
<evidence type="ECO:0000313" key="3">
    <source>
        <dbReference type="Proteomes" id="UP000282454"/>
    </source>
</evidence>
<dbReference type="Proteomes" id="UP000282454">
    <property type="component" value="Unassembled WGS sequence"/>
</dbReference>
<accession>A0A421B3K3</accession>
<gene>
    <name evidence="2" type="ORF">CLV68_3386</name>
</gene>
<dbReference type="RefSeq" id="WP_147460029.1">
    <property type="nucleotide sequence ID" value="NZ_RCDD01000002.1"/>
</dbReference>
<keyword evidence="1" id="KW-0472">Membrane</keyword>
<sequence length="133" mass="14155">MRAVRSVWIWAAVACAAAFGLLGVVMVTYGDEIVLGVVAVGLGIAGVVAAMRSGVRVDESGVRERPFFGGGEFVAREDVAGVEERANVGSVLPSKVVVIVRCSGEEVALTSLAYYFGTPRRVRRLRATIEGWR</sequence>
<protein>
    <recommendedName>
        <fullName evidence="4">PH (Pleckstrin Homology) domain-containing protein</fullName>
    </recommendedName>
</protein>
<name>A0A421B3K3_9PSEU</name>
<organism evidence="2 3">
    <name type="scientific">Actinokineospora cianjurensis</name>
    <dbReference type="NCBI Taxonomy" id="585224"/>
    <lineage>
        <taxon>Bacteria</taxon>
        <taxon>Bacillati</taxon>
        <taxon>Actinomycetota</taxon>
        <taxon>Actinomycetes</taxon>
        <taxon>Pseudonocardiales</taxon>
        <taxon>Pseudonocardiaceae</taxon>
        <taxon>Actinokineospora</taxon>
    </lineage>
</organism>
<keyword evidence="1" id="KW-0812">Transmembrane</keyword>
<keyword evidence="3" id="KW-1185">Reference proteome</keyword>
<dbReference type="EMBL" id="RCDD01000002">
    <property type="protein sequence ID" value="RLK58905.1"/>
    <property type="molecule type" value="Genomic_DNA"/>
</dbReference>
<feature type="transmembrane region" description="Helical" evidence="1">
    <location>
        <begin position="33"/>
        <end position="55"/>
    </location>
</feature>
<evidence type="ECO:0000313" key="2">
    <source>
        <dbReference type="EMBL" id="RLK58905.1"/>
    </source>
</evidence>
<dbReference type="AlphaFoldDB" id="A0A421B3K3"/>
<proteinExistence type="predicted"/>
<reference evidence="2 3" key="1">
    <citation type="submission" date="2018-10" db="EMBL/GenBank/DDBJ databases">
        <title>Genomic Encyclopedia of Archaeal and Bacterial Type Strains, Phase II (KMG-II): from individual species to whole genera.</title>
        <authorList>
            <person name="Goeker M."/>
        </authorList>
    </citation>
    <scope>NUCLEOTIDE SEQUENCE [LARGE SCALE GENOMIC DNA]</scope>
    <source>
        <strain evidence="2 3">DSM 45657</strain>
    </source>
</reference>
<evidence type="ECO:0008006" key="4">
    <source>
        <dbReference type="Google" id="ProtNLM"/>
    </source>
</evidence>
<evidence type="ECO:0000256" key="1">
    <source>
        <dbReference type="SAM" id="Phobius"/>
    </source>
</evidence>